<comment type="caution">
    <text evidence="3">The sequence shown here is derived from an EMBL/GenBank/DDBJ whole genome shotgun (WGS) entry which is preliminary data.</text>
</comment>
<evidence type="ECO:0000256" key="1">
    <source>
        <dbReference type="ARBA" id="ARBA00008270"/>
    </source>
</evidence>
<dbReference type="PIRSF" id="PIRSF016184">
    <property type="entry name" value="PhzC_PhzF"/>
    <property type="match status" value="1"/>
</dbReference>
<dbReference type="Pfam" id="PF02567">
    <property type="entry name" value="PhzC-PhzF"/>
    <property type="match status" value="1"/>
</dbReference>
<sequence>MEKISIFQVDAFTGRLFEGNPAAVCPLDQWLPAALMQDIAAENNLAETAFIVPAGKEYEIRWFTPAVEVDLCGHATLASAYVLFEYLGYPGQEIIFHSARSGMLKVSRRGDLLLMDFPSDILERVSLEDEIQAAIGLRPLETWKGRSDLIALLEDESAVKQLSPDFTRVNQLDCRGLIVTAAGDTADFVSRFFGPRVGINEDPVTGSAHTSLTPLWSARLGKKELTARQLSKRGGSLRCTDLGARCLIGGEAKLYLTGEINIASP</sequence>
<evidence type="ECO:0000256" key="2">
    <source>
        <dbReference type="ARBA" id="ARBA00023235"/>
    </source>
</evidence>
<dbReference type="AlphaFoldDB" id="A0A644USP1"/>
<dbReference type="SUPFAM" id="SSF54506">
    <property type="entry name" value="Diaminopimelate epimerase-like"/>
    <property type="match status" value="1"/>
</dbReference>
<accession>A0A644USP1</accession>
<reference evidence="3" key="1">
    <citation type="submission" date="2019-08" db="EMBL/GenBank/DDBJ databases">
        <authorList>
            <person name="Kucharzyk K."/>
            <person name="Murdoch R.W."/>
            <person name="Higgins S."/>
            <person name="Loffler F."/>
        </authorList>
    </citation>
    <scope>NUCLEOTIDE SEQUENCE</scope>
</reference>
<protein>
    <recommendedName>
        <fullName evidence="4">Isomerase YddE</fullName>
    </recommendedName>
</protein>
<dbReference type="GO" id="GO:0005737">
    <property type="term" value="C:cytoplasm"/>
    <property type="evidence" value="ECO:0007669"/>
    <property type="project" value="TreeGrafter"/>
</dbReference>
<evidence type="ECO:0008006" key="4">
    <source>
        <dbReference type="Google" id="ProtNLM"/>
    </source>
</evidence>
<dbReference type="NCBIfam" id="TIGR00654">
    <property type="entry name" value="PhzF_family"/>
    <property type="match status" value="1"/>
</dbReference>
<dbReference type="GO" id="GO:0016853">
    <property type="term" value="F:isomerase activity"/>
    <property type="evidence" value="ECO:0007669"/>
    <property type="project" value="UniProtKB-KW"/>
</dbReference>
<dbReference type="PANTHER" id="PTHR13774">
    <property type="entry name" value="PHENAZINE BIOSYNTHESIS PROTEIN"/>
    <property type="match status" value="1"/>
</dbReference>
<dbReference type="Gene3D" id="3.10.310.10">
    <property type="entry name" value="Diaminopimelate Epimerase, Chain A, domain 1"/>
    <property type="match status" value="2"/>
</dbReference>
<gene>
    <name evidence="3" type="ORF">SDC9_27632</name>
</gene>
<proteinExistence type="inferred from homology"/>
<dbReference type="PANTHER" id="PTHR13774:SF17">
    <property type="entry name" value="PHENAZINE BIOSYNTHESIS-LIKE DOMAIN-CONTAINING PROTEIN"/>
    <property type="match status" value="1"/>
</dbReference>
<name>A0A644USP1_9ZZZZ</name>
<dbReference type="EMBL" id="VSSQ01000153">
    <property type="protein sequence ID" value="MPL81703.1"/>
    <property type="molecule type" value="Genomic_DNA"/>
</dbReference>
<dbReference type="InterPro" id="IPR003719">
    <property type="entry name" value="Phenazine_PhzF-like"/>
</dbReference>
<organism evidence="3">
    <name type="scientific">bioreactor metagenome</name>
    <dbReference type="NCBI Taxonomy" id="1076179"/>
    <lineage>
        <taxon>unclassified sequences</taxon>
        <taxon>metagenomes</taxon>
        <taxon>ecological metagenomes</taxon>
    </lineage>
</organism>
<evidence type="ECO:0000313" key="3">
    <source>
        <dbReference type="EMBL" id="MPL81703.1"/>
    </source>
</evidence>
<keyword evidence="2" id="KW-0413">Isomerase</keyword>
<comment type="similarity">
    <text evidence="1">Belongs to the PhzF family.</text>
</comment>